<keyword evidence="3" id="KW-1185">Reference proteome</keyword>
<evidence type="ECO:0000313" key="2">
    <source>
        <dbReference type="EMBL" id="KDR74036.1"/>
    </source>
</evidence>
<feature type="transmembrane region" description="Helical" evidence="1">
    <location>
        <begin position="137"/>
        <end position="158"/>
    </location>
</feature>
<protein>
    <recommendedName>
        <fullName evidence="4">G-protein coupled receptors family 1 profile domain-containing protein</fullName>
    </recommendedName>
</protein>
<accession>A0A067ST37</accession>
<reference evidence="3" key="1">
    <citation type="journal article" date="2014" name="Proc. Natl. Acad. Sci. U.S.A.">
        <title>Extensive sampling of basidiomycete genomes demonstrates inadequacy of the white-rot/brown-rot paradigm for wood decay fungi.</title>
        <authorList>
            <person name="Riley R."/>
            <person name="Salamov A.A."/>
            <person name="Brown D.W."/>
            <person name="Nagy L.G."/>
            <person name="Floudas D."/>
            <person name="Held B.W."/>
            <person name="Levasseur A."/>
            <person name="Lombard V."/>
            <person name="Morin E."/>
            <person name="Otillar R."/>
            <person name="Lindquist E.A."/>
            <person name="Sun H."/>
            <person name="LaButti K.M."/>
            <person name="Schmutz J."/>
            <person name="Jabbour D."/>
            <person name="Luo H."/>
            <person name="Baker S.E."/>
            <person name="Pisabarro A.G."/>
            <person name="Walton J.D."/>
            <person name="Blanchette R.A."/>
            <person name="Henrissat B."/>
            <person name="Martin F."/>
            <person name="Cullen D."/>
            <person name="Hibbett D.S."/>
            <person name="Grigoriev I.V."/>
        </authorList>
    </citation>
    <scope>NUCLEOTIDE SEQUENCE [LARGE SCALE GENOMIC DNA]</scope>
    <source>
        <strain evidence="3">CBS 339.88</strain>
    </source>
</reference>
<dbReference type="OrthoDB" id="3267806at2759"/>
<gene>
    <name evidence="2" type="ORF">GALMADRAFT_227737</name>
</gene>
<name>A0A067ST37_GALM3</name>
<feature type="transmembrane region" description="Helical" evidence="1">
    <location>
        <begin position="107"/>
        <end position="125"/>
    </location>
</feature>
<feature type="transmembrane region" description="Helical" evidence="1">
    <location>
        <begin position="12"/>
        <end position="35"/>
    </location>
</feature>
<feature type="transmembrane region" description="Helical" evidence="1">
    <location>
        <begin position="170"/>
        <end position="192"/>
    </location>
</feature>
<dbReference type="EMBL" id="KL142384">
    <property type="protein sequence ID" value="KDR74036.1"/>
    <property type="molecule type" value="Genomic_DNA"/>
</dbReference>
<keyword evidence="1" id="KW-0472">Membrane</keyword>
<dbReference type="Proteomes" id="UP000027222">
    <property type="component" value="Unassembled WGS sequence"/>
</dbReference>
<dbReference type="AlphaFoldDB" id="A0A067ST37"/>
<evidence type="ECO:0000256" key="1">
    <source>
        <dbReference type="SAM" id="Phobius"/>
    </source>
</evidence>
<dbReference type="STRING" id="685588.A0A067ST37"/>
<evidence type="ECO:0008006" key="4">
    <source>
        <dbReference type="Google" id="ProtNLM"/>
    </source>
</evidence>
<keyword evidence="1" id="KW-0812">Transmembrane</keyword>
<keyword evidence="1" id="KW-1133">Transmembrane helix</keyword>
<dbReference type="HOGENOM" id="CLU_044614_5_0_1"/>
<evidence type="ECO:0000313" key="3">
    <source>
        <dbReference type="Proteomes" id="UP000027222"/>
    </source>
</evidence>
<feature type="transmembrane region" description="Helical" evidence="1">
    <location>
        <begin position="247"/>
        <end position="265"/>
    </location>
</feature>
<organism evidence="2 3">
    <name type="scientific">Galerina marginata (strain CBS 339.88)</name>
    <dbReference type="NCBI Taxonomy" id="685588"/>
    <lineage>
        <taxon>Eukaryota</taxon>
        <taxon>Fungi</taxon>
        <taxon>Dikarya</taxon>
        <taxon>Basidiomycota</taxon>
        <taxon>Agaricomycotina</taxon>
        <taxon>Agaricomycetes</taxon>
        <taxon>Agaricomycetidae</taxon>
        <taxon>Agaricales</taxon>
        <taxon>Agaricineae</taxon>
        <taxon>Strophariaceae</taxon>
        <taxon>Galerina</taxon>
    </lineage>
</organism>
<feature type="transmembrane region" description="Helical" evidence="1">
    <location>
        <begin position="212"/>
        <end position="235"/>
    </location>
</feature>
<feature type="transmembrane region" description="Helical" evidence="1">
    <location>
        <begin position="56"/>
        <end position="76"/>
    </location>
</feature>
<sequence>MSGEFAPGKDDSLQFTFLSTLVSGITYGLVISLYISCFRTLLKTQHLKSKIRRRFLFAYITFLLSLSTWAFVQQAFSITAEVFRPPFNRPSSPLFSSWLSLTESNPWFLPPAIWAADGFMVWRCFALYQGISRRSHIFLVSLLVLLILMSLVAGLFVLVPVDIVGLGPAITLGLSAISNIVLAALIVFRLLYHQRYLRKTLGHSHGSLYTRIMVMCVESSSLIVVFTVLYIVLYFEPSSVGYDLPLFLLPHICVISPLLIVYRVAHGTEAKTTVWRADVDNLTGDGQRGNIRFISECSTSIGQGEREAT</sequence>
<proteinExistence type="predicted"/>